<keyword evidence="3" id="KW-1185">Reference proteome</keyword>
<dbReference type="Proteomes" id="UP001234178">
    <property type="component" value="Unassembled WGS sequence"/>
</dbReference>
<organism evidence="2 3">
    <name type="scientific">Daphnia magna</name>
    <dbReference type="NCBI Taxonomy" id="35525"/>
    <lineage>
        <taxon>Eukaryota</taxon>
        <taxon>Metazoa</taxon>
        <taxon>Ecdysozoa</taxon>
        <taxon>Arthropoda</taxon>
        <taxon>Crustacea</taxon>
        <taxon>Branchiopoda</taxon>
        <taxon>Diplostraca</taxon>
        <taxon>Cladocera</taxon>
        <taxon>Anomopoda</taxon>
        <taxon>Daphniidae</taxon>
        <taxon>Daphnia</taxon>
    </lineage>
</organism>
<dbReference type="EMBL" id="JAOYFB010000001">
    <property type="protein sequence ID" value="KAK4001957.1"/>
    <property type="molecule type" value="Genomic_DNA"/>
</dbReference>
<accession>A0ABQ9YMW5</accession>
<feature type="region of interest" description="Disordered" evidence="1">
    <location>
        <begin position="57"/>
        <end position="101"/>
    </location>
</feature>
<evidence type="ECO:0000313" key="3">
    <source>
        <dbReference type="Proteomes" id="UP001234178"/>
    </source>
</evidence>
<evidence type="ECO:0000313" key="2">
    <source>
        <dbReference type="EMBL" id="KAK4001957.1"/>
    </source>
</evidence>
<evidence type="ECO:0000256" key="1">
    <source>
        <dbReference type="SAM" id="MobiDB-lite"/>
    </source>
</evidence>
<proteinExistence type="predicted"/>
<name>A0ABQ9YMW5_9CRUS</name>
<comment type="caution">
    <text evidence="2">The sequence shown here is derived from an EMBL/GenBank/DDBJ whole genome shotgun (WGS) entry which is preliminary data.</text>
</comment>
<protein>
    <submittedName>
        <fullName evidence="2">Uncharacterized protein</fullName>
    </submittedName>
</protein>
<feature type="compositionally biased region" description="Polar residues" evidence="1">
    <location>
        <begin position="57"/>
        <end position="79"/>
    </location>
</feature>
<sequence>MSVRPWTGKRALKGREQARKGDAEGVVIVFFVDLLICRKCLITLASCLETGLVKTPSSLSAGATRSSKMRYTQPNNNNNHKPEARIGQNEKEKKQFNNQNWKERKTKNLVQTARNSFNLNDFSNFTTLVAPSPLYDSDSPPTPQKIKRDDGKPERFSRCTRRHLLLSCIVYSGWRLVVLARTARRERDSSPAAGILHA</sequence>
<reference evidence="2 3" key="1">
    <citation type="journal article" date="2023" name="Nucleic Acids Res.">
        <title>The hologenome of Daphnia magna reveals possible DNA methylation and microbiome-mediated evolution of the host genome.</title>
        <authorList>
            <person name="Chaturvedi A."/>
            <person name="Li X."/>
            <person name="Dhandapani V."/>
            <person name="Marshall H."/>
            <person name="Kissane S."/>
            <person name="Cuenca-Cambronero M."/>
            <person name="Asole G."/>
            <person name="Calvet F."/>
            <person name="Ruiz-Romero M."/>
            <person name="Marangio P."/>
            <person name="Guigo R."/>
            <person name="Rago D."/>
            <person name="Mirbahai L."/>
            <person name="Eastwood N."/>
            <person name="Colbourne J.K."/>
            <person name="Zhou J."/>
            <person name="Mallon E."/>
            <person name="Orsini L."/>
        </authorList>
    </citation>
    <scope>NUCLEOTIDE SEQUENCE [LARGE SCALE GENOMIC DNA]</scope>
    <source>
        <strain evidence="2">LRV0_1</strain>
    </source>
</reference>
<feature type="compositionally biased region" description="Basic and acidic residues" evidence="1">
    <location>
        <begin position="80"/>
        <end position="95"/>
    </location>
</feature>
<feature type="region of interest" description="Disordered" evidence="1">
    <location>
        <begin position="133"/>
        <end position="154"/>
    </location>
</feature>
<gene>
    <name evidence="2" type="ORF">OUZ56_003820</name>
</gene>